<feature type="compositionally biased region" description="Acidic residues" evidence="12">
    <location>
        <begin position="1180"/>
        <end position="1193"/>
    </location>
</feature>
<name>A0A8C4WQI9_EPTBU</name>
<keyword evidence="15" id="KW-1185">Reference proteome</keyword>
<reference evidence="14" key="1">
    <citation type="submission" date="2025-08" db="UniProtKB">
        <authorList>
            <consortium name="Ensembl"/>
        </authorList>
    </citation>
    <scope>IDENTIFICATION</scope>
</reference>
<dbReference type="GO" id="GO:0003677">
    <property type="term" value="F:DNA binding"/>
    <property type="evidence" value="ECO:0007669"/>
    <property type="project" value="InterPro"/>
</dbReference>
<keyword evidence="9" id="KW-0460">Magnesium</keyword>
<dbReference type="Pfam" id="PF04998">
    <property type="entry name" value="RNA_pol_Rpb1_5"/>
    <property type="match status" value="1"/>
</dbReference>
<accession>A0A8C4WQI9</accession>
<dbReference type="PANTHER" id="PTHR19376">
    <property type="entry name" value="DNA-DIRECTED RNA POLYMERASE"/>
    <property type="match status" value="1"/>
</dbReference>
<evidence type="ECO:0000256" key="9">
    <source>
        <dbReference type="ARBA" id="ARBA00022842"/>
    </source>
</evidence>
<dbReference type="GO" id="GO:0005736">
    <property type="term" value="C:RNA polymerase I complex"/>
    <property type="evidence" value="ECO:0007669"/>
    <property type="project" value="UniProtKB-ARBA"/>
</dbReference>
<dbReference type="GO" id="GO:0003899">
    <property type="term" value="F:DNA-directed RNA polymerase activity"/>
    <property type="evidence" value="ECO:0007669"/>
    <property type="project" value="UniProtKB-EC"/>
</dbReference>
<evidence type="ECO:0000256" key="8">
    <source>
        <dbReference type="ARBA" id="ARBA00022833"/>
    </source>
</evidence>
<evidence type="ECO:0000256" key="12">
    <source>
        <dbReference type="SAM" id="MobiDB-lite"/>
    </source>
</evidence>
<dbReference type="FunFam" id="2.40.40.20:FF:000019">
    <property type="entry name" value="DNA-directed RNA polymerase II subunit RPB1"/>
    <property type="match status" value="1"/>
</dbReference>
<dbReference type="Gene3D" id="6.10.250.2940">
    <property type="match status" value="1"/>
</dbReference>
<dbReference type="Pfam" id="PF05000">
    <property type="entry name" value="RNA_pol_Rpb1_4"/>
    <property type="match status" value="1"/>
</dbReference>
<dbReference type="Gene3D" id="1.10.274.100">
    <property type="entry name" value="RNA polymerase Rpb1, domain 3"/>
    <property type="match status" value="1"/>
</dbReference>
<evidence type="ECO:0000256" key="10">
    <source>
        <dbReference type="ARBA" id="ARBA00023163"/>
    </source>
</evidence>
<evidence type="ECO:0000256" key="2">
    <source>
        <dbReference type="ARBA" id="ARBA00006460"/>
    </source>
</evidence>
<evidence type="ECO:0000256" key="3">
    <source>
        <dbReference type="ARBA" id="ARBA00012418"/>
    </source>
</evidence>
<dbReference type="GO" id="GO:0046872">
    <property type="term" value="F:metal ion binding"/>
    <property type="evidence" value="ECO:0007669"/>
    <property type="project" value="UniProtKB-KW"/>
</dbReference>
<dbReference type="InterPro" id="IPR042102">
    <property type="entry name" value="RNA_pol_Rpb1_3_sf"/>
</dbReference>
<dbReference type="Ensembl" id="ENSEBUT00000009289.1">
    <property type="protein sequence ID" value="ENSEBUP00000008777.1"/>
    <property type="gene ID" value="ENSEBUG00000005667.1"/>
</dbReference>
<dbReference type="SUPFAM" id="SSF64484">
    <property type="entry name" value="beta and beta-prime subunits of DNA dependent RNA-polymerase"/>
    <property type="match status" value="1"/>
</dbReference>
<proteinExistence type="inferred from homology"/>
<dbReference type="CDD" id="cd02735">
    <property type="entry name" value="RNAP_I_Rpa1_C"/>
    <property type="match status" value="1"/>
</dbReference>
<dbReference type="EC" id="2.7.7.6" evidence="3"/>
<dbReference type="InterPro" id="IPR007081">
    <property type="entry name" value="RNA_pol_Rpb1_5"/>
</dbReference>
<evidence type="ECO:0000256" key="4">
    <source>
        <dbReference type="ARBA" id="ARBA00022478"/>
    </source>
</evidence>
<dbReference type="Gene3D" id="1.10.132.30">
    <property type="match status" value="1"/>
</dbReference>
<dbReference type="SMART" id="SM00663">
    <property type="entry name" value="RPOLA_N"/>
    <property type="match status" value="1"/>
</dbReference>
<evidence type="ECO:0000256" key="11">
    <source>
        <dbReference type="ARBA" id="ARBA00023242"/>
    </source>
</evidence>
<keyword evidence="6" id="KW-0548">Nucleotidyltransferase</keyword>
<keyword evidence="10" id="KW-0804">Transcription</keyword>
<evidence type="ECO:0000256" key="7">
    <source>
        <dbReference type="ARBA" id="ARBA00022723"/>
    </source>
</evidence>
<keyword evidence="8" id="KW-0862">Zinc</keyword>
<dbReference type="CDD" id="cd01435">
    <property type="entry name" value="RNAP_I_RPA1_N"/>
    <property type="match status" value="1"/>
</dbReference>
<evidence type="ECO:0000256" key="1">
    <source>
        <dbReference type="ARBA" id="ARBA00004123"/>
    </source>
</evidence>
<dbReference type="InterPro" id="IPR000722">
    <property type="entry name" value="RNA_pol_asu"/>
</dbReference>
<feature type="compositionally biased region" description="Acidic residues" evidence="12">
    <location>
        <begin position="1131"/>
        <end position="1153"/>
    </location>
</feature>
<evidence type="ECO:0000259" key="13">
    <source>
        <dbReference type="SMART" id="SM00663"/>
    </source>
</evidence>
<sequence>MIRSVCEIRSKLLSLFWKDTLRNQRCPHCQCGAFKIRQEHHSKLMLTRPGCKRFGKEKNRDSKEGQEFLPPTAAREHLEKIWENEGDLLQQIMCGECGVKNGSRGGGLIGSSSFFLDALLIPPNRFRPLNRIGDKVLMHGQTVNLQAVLSASLELKQILSRMAKQDDGNVDPGKVTGMDKVENEVNLVNQLHFAWVRLQNTVNVIFDSDLDKIKAEKHPGVKQLLESKQGIFRKNMMGKRVDFAARSVICPDMYISADEIGISLVFAQTLTYPVPVTPWNVSELQRAVLRGPNSYPGAVAVLGKDGRRILLSATDASQRRVLAAQLLTDGGGEDRGIMPTVLRHLRTGDYLLLNRQPSLHRPSVQGHRVRVLRGERVFRLHYTSCKAYNADFDGDEMNAHLPQNETARAEAATIAATHAQYLVPKDGTPLAGLIQDHLIAGALLTCRGVFFTHSIFTTLIFNGLPDSSKKILIPPPAILAPQRLWAGKQLITALLYNIIPNGGKHLSLDSTARIRSSCWVKAPARPIPGFEPITMCESQVVVRGGELLCGVLDKAQCGSAPYGLVHCVQQLYGGAVASRLLSCLARILTAFLQRYRGFSLGVEDILVQAKADAKRSKLMRKAAAAGNKAVREALDLPLSAPQSTLVAGFRKAHLGKDPMAQPNIDHQFKRVSDQINNQINQVVVPGLMKVFPENALQLMLLSGAKGSAVNAMQISSLLGQVELEGQRPPLMPSGRSLPCFPPYTTTPRSGGFVMGRFLTGLEPPEYFFHCMAGREGLVDTAVKTSRSGYLQRCLIKHLEGLVVRYDLTVRDSDNSVVQFLYGHDGIDVTRSPFLSSPHLPFLAKNYKILSKACGLKQALLFSNPTQCHRWHRRCRHWRKSLNSDGDSTRCWVSPRPSRSLDPCNSLWRPDSNLGAMSEHFADTVHDYLKKNGNNDAPDTSTDRLRDILAAVWRSALCHPGEAVGLVAAQSIGEPSTQMTLNTFHFAGRGEMNVTLGIPRLREILMVAGSRIKTPAMIVPIKPSQKEYAVALQHSLCPIRLSEVLEKLDVWAGFTIDKVQENKKLIKITFHPLSRSHLPPPITPHILLHYLERRFFQHLLRKIRLAGARVGKVQVSRAMDVDGDGGSREDGQGDEELAEEAEDTEPTMDGDGDATDMKLTAKQVEEVEYESDEDLDEIKDELQDEEEEEEEEEEGLKVKQEEEKVEEKQREEVESFQQLKVHPRPKKGVKTSSLDIDRVNAVLSLSHSISNYTYNSSTGWCELSLLLPINTSIDMCNLVHGMAKEAMVRETKGISRCFLHAERKGNQEEQLLLKTEGLNFHEMLNHGKVLDLNRLYCNNIMEMMTVYGIEAAVSVIQREVRDVFAVYGITIDPRHLSLVADNMCASGSYVACNRFSMATSPSPLQQMTFETSMAFLKQATIQGTPDFLHSPSACLVVGHPVQGGTGLFDLKQPLV</sequence>
<feature type="domain" description="RNA polymerase N-terminal" evidence="13">
    <location>
        <begin position="112"/>
        <end position="445"/>
    </location>
</feature>
<evidence type="ECO:0000313" key="14">
    <source>
        <dbReference type="Ensembl" id="ENSEBUP00000008777.1"/>
    </source>
</evidence>
<dbReference type="PANTHER" id="PTHR19376:SF11">
    <property type="entry name" value="DNA-DIRECTED RNA POLYMERASE I SUBUNIT RPA1"/>
    <property type="match status" value="1"/>
</dbReference>
<dbReference type="InterPro" id="IPR007083">
    <property type="entry name" value="RNA_pol_Rpb1_4"/>
</dbReference>
<dbReference type="InterPro" id="IPR006592">
    <property type="entry name" value="RNA_pol_N"/>
</dbReference>
<organism evidence="14 15">
    <name type="scientific">Eptatretus burgeri</name>
    <name type="common">Inshore hagfish</name>
    <dbReference type="NCBI Taxonomy" id="7764"/>
    <lineage>
        <taxon>Eukaryota</taxon>
        <taxon>Metazoa</taxon>
        <taxon>Chordata</taxon>
        <taxon>Craniata</taxon>
        <taxon>Vertebrata</taxon>
        <taxon>Cyclostomata</taxon>
        <taxon>Myxini</taxon>
        <taxon>Myxiniformes</taxon>
        <taxon>Myxinidae</taxon>
        <taxon>Eptatretinae</taxon>
        <taxon>Eptatretus</taxon>
    </lineage>
</organism>
<dbReference type="GeneTree" id="ENSGT00920000149138"/>
<evidence type="ECO:0000256" key="5">
    <source>
        <dbReference type="ARBA" id="ARBA00022679"/>
    </source>
</evidence>
<keyword evidence="5" id="KW-0808">Transferase</keyword>
<dbReference type="Gene3D" id="3.30.70.2850">
    <property type="match status" value="1"/>
</dbReference>
<keyword evidence="11" id="KW-0539">Nucleus</keyword>
<dbReference type="InterPro" id="IPR038120">
    <property type="entry name" value="Rpb1_funnel_sf"/>
</dbReference>
<feature type="region of interest" description="Disordered" evidence="12">
    <location>
        <begin position="1180"/>
        <end position="1203"/>
    </location>
</feature>
<dbReference type="Pfam" id="PF04983">
    <property type="entry name" value="RNA_pol_Rpb1_3"/>
    <property type="match status" value="1"/>
</dbReference>
<dbReference type="InterPro" id="IPR045867">
    <property type="entry name" value="DNA-dir_RpoC_beta_prime"/>
</dbReference>
<evidence type="ECO:0000313" key="15">
    <source>
        <dbReference type="Proteomes" id="UP000694388"/>
    </source>
</evidence>
<dbReference type="Gene3D" id="1.10.357.120">
    <property type="match status" value="1"/>
</dbReference>
<protein>
    <recommendedName>
        <fullName evidence="3">DNA-directed RNA polymerase</fullName>
        <ecNumber evidence="3">2.7.7.6</ecNumber>
    </recommendedName>
</protein>
<evidence type="ECO:0000256" key="6">
    <source>
        <dbReference type="ARBA" id="ARBA00022695"/>
    </source>
</evidence>
<feature type="region of interest" description="Disordered" evidence="12">
    <location>
        <begin position="1118"/>
        <end position="1154"/>
    </location>
</feature>
<dbReference type="Pfam" id="PF00623">
    <property type="entry name" value="RNA_pol_Rpb1_2"/>
    <property type="match status" value="1"/>
</dbReference>
<keyword evidence="4" id="KW-0240">DNA-directed RNA polymerase</keyword>
<feature type="compositionally biased region" description="Basic and acidic residues" evidence="12">
    <location>
        <begin position="1194"/>
        <end position="1203"/>
    </location>
</feature>
<dbReference type="Gene3D" id="2.40.40.20">
    <property type="match status" value="1"/>
</dbReference>
<reference evidence="14" key="2">
    <citation type="submission" date="2025-09" db="UniProtKB">
        <authorList>
            <consortium name="Ensembl"/>
        </authorList>
    </citation>
    <scope>IDENTIFICATION</scope>
</reference>
<dbReference type="Gene3D" id="3.30.1490.180">
    <property type="entry name" value="RNA polymerase ii"/>
    <property type="match status" value="1"/>
</dbReference>
<keyword evidence="7" id="KW-0479">Metal-binding</keyword>
<dbReference type="InterPro" id="IPR015699">
    <property type="entry name" value="DNA-dir_RNA_pol1_lsu_N"/>
</dbReference>
<dbReference type="InterPro" id="IPR007066">
    <property type="entry name" value="RNA_pol_Rpb1_3"/>
</dbReference>
<dbReference type="InterPro" id="IPR047107">
    <property type="entry name" value="DNA-dir_RNA_pol1_lsu_C"/>
</dbReference>
<comment type="subcellular location">
    <subcellularLocation>
        <location evidence="1">Nucleus</location>
    </subcellularLocation>
</comment>
<comment type="similarity">
    <text evidence="2">Belongs to the RNA polymerase beta' chain family.</text>
</comment>
<dbReference type="Proteomes" id="UP000694388">
    <property type="component" value="Unplaced"/>
</dbReference>
<dbReference type="GO" id="GO:0006351">
    <property type="term" value="P:DNA-templated transcription"/>
    <property type="evidence" value="ECO:0007669"/>
    <property type="project" value="InterPro"/>
</dbReference>